<reference evidence="2 3" key="1">
    <citation type="submission" date="2024-04" db="EMBL/GenBank/DDBJ databases">
        <title>WGS of bacteria from Torrens River.</title>
        <authorList>
            <person name="Wyrsch E.R."/>
            <person name="Drigo B."/>
        </authorList>
    </citation>
    <scope>NUCLEOTIDE SEQUENCE [LARGE SCALE GENOMIC DNA]</scope>
    <source>
        <strain evidence="2 3">TWI391</strain>
    </source>
</reference>
<name>A0ABV0BLZ1_9SPHI</name>
<dbReference type="InterPro" id="IPR016181">
    <property type="entry name" value="Acyl_CoA_acyltransferase"/>
</dbReference>
<dbReference type="InterPro" id="IPR000182">
    <property type="entry name" value="GNAT_dom"/>
</dbReference>
<dbReference type="Gene3D" id="3.40.630.30">
    <property type="match status" value="1"/>
</dbReference>
<dbReference type="EMBL" id="JBDJNQ010000001">
    <property type="protein sequence ID" value="MEN5375761.1"/>
    <property type="molecule type" value="Genomic_DNA"/>
</dbReference>
<dbReference type="PROSITE" id="PS51186">
    <property type="entry name" value="GNAT"/>
    <property type="match status" value="1"/>
</dbReference>
<accession>A0ABV0BLZ1</accession>
<sequence>MKIIIKFTIATEEGLAALLTLTHAIAIEKFSKHLELSFVEKYIHENFSDSNLVEELNSMSNQWLIAYVDNIPAGFVQITSKGVRPSSLDRKRAIRIANFGILKKYFNLGVEEALLEKSLSVCRPYEAVWIHEYIQNPFIGLFESKGFVKQSEINQLDELPLNAVYLIA</sequence>
<dbReference type="Proteomes" id="UP001409291">
    <property type="component" value="Unassembled WGS sequence"/>
</dbReference>
<evidence type="ECO:0000313" key="2">
    <source>
        <dbReference type="EMBL" id="MEN5375761.1"/>
    </source>
</evidence>
<evidence type="ECO:0000313" key="3">
    <source>
        <dbReference type="Proteomes" id="UP001409291"/>
    </source>
</evidence>
<organism evidence="2 3">
    <name type="scientific">Sphingobacterium kitahiroshimense</name>
    <dbReference type="NCBI Taxonomy" id="470446"/>
    <lineage>
        <taxon>Bacteria</taxon>
        <taxon>Pseudomonadati</taxon>
        <taxon>Bacteroidota</taxon>
        <taxon>Sphingobacteriia</taxon>
        <taxon>Sphingobacteriales</taxon>
        <taxon>Sphingobacteriaceae</taxon>
        <taxon>Sphingobacterium</taxon>
    </lineage>
</organism>
<protein>
    <submittedName>
        <fullName evidence="2">N-acetyltransferase</fullName>
    </submittedName>
</protein>
<evidence type="ECO:0000259" key="1">
    <source>
        <dbReference type="PROSITE" id="PS51186"/>
    </source>
</evidence>
<dbReference type="RefSeq" id="WP_132771949.1">
    <property type="nucleotide sequence ID" value="NZ_JAOQNK010000001.1"/>
</dbReference>
<feature type="domain" description="N-acetyltransferase" evidence="1">
    <location>
        <begin position="25"/>
        <end position="168"/>
    </location>
</feature>
<dbReference type="SUPFAM" id="SSF55729">
    <property type="entry name" value="Acyl-CoA N-acyltransferases (Nat)"/>
    <property type="match status" value="1"/>
</dbReference>
<proteinExistence type="predicted"/>
<keyword evidence="3" id="KW-1185">Reference proteome</keyword>
<comment type="caution">
    <text evidence="2">The sequence shown here is derived from an EMBL/GenBank/DDBJ whole genome shotgun (WGS) entry which is preliminary data.</text>
</comment>
<gene>
    <name evidence="2" type="ORF">ABE541_00635</name>
</gene>